<keyword evidence="3" id="KW-1185">Reference proteome</keyword>
<sequence>MRSRERPTQEVQLSPGDMSDEDWRKFCQRTRDQEIERTRASLDEKSEELRWETEILGLRAEMAAIATDYRSLGTQLRLFQVWVNYREARERSVDAHEASLSGAERQAYVSRVEKRRKENRMEIERVLAHIRTINEQRTSIDRALVAAGKRLRTRKRAWDQENEKQRRIGLEIKRRERRESRGLRSI</sequence>
<dbReference type="AlphaFoldDB" id="A0A6A6Z234"/>
<reference evidence="4" key="3">
    <citation type="submission" date="2025-04" db="UniProtKB">
        <authorList>
            <consortium name="RefSeq"/>
        </authorList>
    </citation>
    <scope>IDENTIFICATION</scope>
    <source>
        <strain evidence="4">CBS 304.34</strain>
    </source>
</reference>
<name>A0A6A6Z234_9PEZI</name>
<evidence type="ECO:0000313" key="3">
    <source>
        <dbReference type="Proteomes" id="UP000504636"/>
    </source>
</evidence>
<organism evidence="2">
    <name type="scientific">Mytilinidion resinicola</name>
    <dbReference type="NCBI Taxonomy" id="574789"/>
    <lineage>
        <taxon>Eukaryota</taxon>
        <taxon>Fungi</taxon>
        <taxon>Dikarya</taxon>
        <taxon>Ascomycota</taxon>
        <taxon>Pezizomycotina</taxon>
        <taxon>Dothideomycetes</taxon>
        <taxon>Pleosporomycetidae</taxon>
        <taxon>Mytilinidiales</taxon>
        <taxon>Mytilinidiaceae</taxon>
        <taxon>Mytilinidion</taxon>
    </lineage>
</organism>
<dbReference type="Proteomes" id="UP000504636">
    <property type="component" value="Unplaced"/>
</dbReference>
<evidence type="ECO:0008006" key="5">
    <source>
        <dbReference type="Google" id="ProtNLM"/>
    </source>
</evidence>
<protein>
    <recommendedName>
        <fullName evidence="5">Flagellar FliJ protein</fullName>
    </recommendedName>
</protein>
<evidence type="ECO:0000313" key="2">
    <source>
        <dbReference type="EMBL" id="KAF2814354.1"/>
    </source>
</evidence>
<accession>A0A6A6Z234</accession>
<evidence type="ECO:0000256" key="1">
    <source>
        <dbReference type="SAM" id="MobiDB-lite"/>
    </source>
</evidence>
<dbReference type="RefSeq" id="XP_033581318.1">
    <property type="nucleotide sequence ID" value="XM_033713559.1"/>
</dbReference>
<reference evidence="2 4" key="1">
    <citation type="journal article" date="2020" name="Stud. Mycol.">
        <title>101 Dothideomycetes genomes: a test case for predicting lifestyles and emergence of pathogens.</title>
        <authorList>
            <person name="Haridas S."/>
            <person name="Albert R."/>
            <person name="Binder M."/>
            <person name="Bloem J."/>
            <person name="Labutti K."/>
            <person name="Salamov A."/>
            <person name="Andreopoulos B."/>
            <person name="Baker S."/>
            <person name="Barry K."/>
            <person name="Bills G."/>
            <person name="Bluhm B."/>
            <person name="Cannon C."/>
            <person name="Castanera R."/>
            <person name="Culley D."/>
            <person name="Daum C."/>
            <person name="Ezra D."/>
            <person name="Gonzalez J."/>
            <person name="Henrissat B."/>
            <person name="Kuo A."/>
            <person name="Liang C."/>
            <person name="Lipzen A."/>
            <person name="Lutzoni F."/>
            <person name="Magnuson J."/>
            <person name="Mondo S."/>
            <person name="Nolan M."/>
            <person name="Ohm R."/>
            <person name="Pangilinan J."/>
            <person name="Park H.-J."/>
            <person name="Ramirez L."/>
            <person name="Alfaro M."/>
            <person name="Sun H."/>
            <person name="Tritt A."/>
            <person name="Yoshinaga Y."/>
            <person name="Zwiers L.-H."/>
            <person name="Turgeon B."/>
            <person name="Goodwin S."/>
            <person name="Spatafora J."/>
            <person name="Crous P."/>
            <person name="Grigoriev I."/>
        </authorList>
    </citation>
    <scope>NUCLEOTIDE SEQUENCE</scope>
    <source>
        <strain evidence="2 4">CBS 304.34</strain>
    </source>
</reference>
<evidence type="ECO:0000313" key="4">
    <source>
        <dbReference type="RefSeq" id="XP_033581318.1"/>
    </source>
</evidence>
<dbReference type="EMBL" id="MU003695">
    <property type="protein sequence ID" value="KAF2814354.1"/>
    <property type="molecule type" value="Genomic_DNA"/>
</dbReference>
<feature type="region of interest" description="Disordered" evidence="1">
    <location>
        <begin position="1"/>
        <end position="23"/>
    </location>
</feature>
<gene>
    <name evidence="2 4" type="ORF">BDZ99DRAFT_235517</name>
</gene>
<reference evidence="4" key="2">
    <citation type="submission" date="2020-04" db="EMBL/GenBank/DDBJ databases">
        <authorList>
            <consortium name="NCBI Genome Project"/>
        </authorList>
    </citation>
    <scope>NUCLEOTIDE SEQUENCE</scope>
    <source>
        <strain evidence="4">CBS 304.34</strain>
    </source>
</reference>
<dbReference type="GeneID" id="54454452"/>
<proteinExistence type="predicted"/>